<accession>A0A6A4HKL4</accession>
<evidence type="ECO:0000313" key="1">
    <source>
        <dbReference type="EMBL" id="KAE9398240.1"/>
    </source>
</evidence>
<sequence>MSDLVRIARSANEWTSNELEAYNIQIAFQNAQTFFNETPLPAPSLHPEILTAQTANDTVDEASWTVLCQLELAMTSWTSAEADIIGGDTALFTVVLLRSLGYIHRPRVFRTRKELRFVTCGENKDANLDVSIIDHSVNAVILLVQEDRRLHAQMNPHHQLIAKAIAAFQDLNARRESAGLDALSSKVIPGITMVGTFPTFFKIPVTQELNRCVIGGIFPSTPTIVTGHVPVIPRPNSRFSEGMKPLDNRRIILECFEAFKKFIV</sequence>
<protein>
    <submittedName>
        <fullName evidence="1">Uncharacterized protein</fullName>
    </submittedName>
</protein>
<keyword evidence="2" id="KW-1185">Reference proteome</keyword>
<dbReference type="OrthoDB" id="3258141at2759"/>
<proteinExistence type="predicted"/>
<evidence type="ECO:0000313" key="2">
    <source>
        <dbReference type="Proteomes" id="UP000799118"/>
    </source>
</evidence>
<reference evidence="1" key="1">
    <citation type="journal article" date="2019" name="Environ. Microbiol.">
        <title>Fungal ecological strategies reflected in gene transcription - a case study of two litter decomposers.</title>
        <authorList>
            <person name="Barbi F."/>
            <person name="Kohler A."/>
            <person name="Barry K."/>
            <person name="Baskaran P."/>
            <person name="Daum C."/>
            <person name="Fauchery L."/>
            <person name="Ihrmark K."/>
            <person name="Kuo A."/>
            <person name="LaButti K."/>
            <person name="Lipzen A."/>
            <person name="Morin E."/>
            <person name="Grigoriev I.V."/>
            <person name="Henrissat B."/>
            <person name="Lindahl B."/>
            <person name="Martin F."/>
        </authorList>
    </citation>
    <scope>NUCLEOTIDE SEQUENCE</scope>
    <source>
        <strain evidence="1">JB14</strain>
    </source>
</reference>
<dbReference type="EMBL" id="ML769485">
    <property type="protein sequence ID" value="KAE9398240.1"/>
    <property type="molecule type" value="Genomic_DNA"/>
</dbReference>
<dbReference type="AlphaFoldDB" id="A0A6A4HKL4"/>
<organism evidence="1 2">
    <name type="scientific">Gymnopus androsaceus JB14</name>
    <dbReference type="NCBI Taxonomy" id="1447944"/>
    <lineage>
        <taxon>Eukaryota</taxon>
        <taxon>Fungi</taxon>
        <taxon>Dikarya</taxon>
        <taxon>Basidiomycota</taxon>
        <taxon>Agaricomycotina</taxon>
        <taxon>Agaricomycetes</taxon>
        <taxon>Agaricomycetidae</taxon>
        <taxon>Agaricales</taxon>
        <taxon>Marasmiineae</taxon>
        <taxon>Omphalotaceae</taxon>
        <taxon>Gymnopus</taxon>
    </lineage>
</organism>
<dbReference type="Proteomes" id="UP000799118">
    <property type="component" value="Unassembled WGS sequence"/>
</dbReference>
<name>A0A6A4HKL4_9AGAR</name>
<gene>
    <name evidence="1" type="ORF">BT96DRAFT_1020243</name>
</gene>